<evidence type="ECO:0000313" key="7">
    <source>
        <dbReference type="Proteomes" id="UP000199139"/>
    </source>
</evidence>
<keyword evidence="3" id="KW-0378">Hydrolase</keyword>
<dbReference type="CDD" id="cd01285">
    <property type="entry name" value="nucleoside_deaminase"/>
    <property type="match status" value="1"/>
</dbReference>
<dbReference type="PANTHER" id="PTHR11079:SF161">
    <property type="entry name" value="CMP_DCMP-TYPE DEAMINASE DOMAIN-CONTAINING PROTEIN"/>
    <property type="match status" value="1"/>
</dbReference>
<sequence>MMCKDRDKYFQLATEATIEGMKRGDGGPFGATIVRHGEVIASVGNTMMRDTDPSAHAEMVAVREACKKLGTMDLSDCEIYATCEPCPMCIGVMMWANIKKVYYSSTKEDAATYGFSDQHLRDYLEGNKELFDMEAVGEREDCHRLWTTFEQVQSEKE</sequence>
<evidence type="ECO:0000256" key="3">
    <source>
        <dbReference type="ARBA" id="ARBA00022801"/>
    </source>
</evidence>
<dbReference type="SUPFAM" id="SSF53927">
    <property type="entry name" value="Cytidine deaminase-like"/>
    <property type="match status" value="1"/>
</dbReference>
<gene>
    <name evidence="6" type="ORF">SAMN05421668_12618</name>
</gene>
<evidence type="ECO:0000313" key="6">
    <source>
        <dbReference type="EMBL" id="SFT00500.1"/>
    </source>
</evidence>
<dbReference type="Gene3D" id="3.40.140.10">
    <property type="entry name" value="Cytidine Deaminase, domain 2"/>
    <property type="match status" value="1"/>
</dbReference>
<dbReference type="PROSITE" id="PS00903">
    <property type="entry name" value="CYT_DCMP_DEAMINASES_1"/>
    <property type="match status" value="1"/>
</dbReference>
<dbReference type="AlphaFoldDB" id="A0A1I6UGD5"/>
<accession>A0A1I6UGD5</accession>
<dbReference type="STRING" id="306541.SAMN05421668_12618"/>
<keyword evidence="4" id="KW-0862">Zinc</keyword>
<name>A0A1I6UGD5_9BACI</name>
<dbReference type="InterPro" id="IPR016193">
    <property type="entry name" value="Cytidine_deaminase-like"/>
</dbReference>
<dbReference type="PROSITE" id="PS51747">
    <property type="entry name" value="CYT_DCMP_DEAMINASES_2"/>
    <property type="match status" value="1"/>
</dbReference>
<dbReference type="Proteomes" id="UP000199139">
    <property type="component" value="Unassembled WGS sequence"/>
</dbReference>
<dbReference type="Pfam" id="PF00383">
    <property type="entry name" value="dCMP_cyt_deam_1"/>
    <property type="match status" value="1"/>
</dbReference>
<reference evidence="6 7" key="1">
    <citation type="submission" date="2016-10" db="EMBL/GenBank/DDBJ databases">
        <authorList>
            <person name="de Groot N.N."/>
        </authorList>
    </citation>
    <scope>NUCLEOTIDE SEQUENCE [LARGE SCALE GENOMIC DNA]</scope>
    <source>
        <strain evidence="6 7">DSM 17074</strain>
    </source>
</reference>
<evidence type="ECO:0000259" key="5">
    <source>
        <dbReference type="PROSITE" id="PS51747"/>
    </source>
</evidence>
<dbReference type="GO" id="GO:0006152">
    <property type="term" value="P:purine nucleoside catabolic process"/>
    <property type="evidence" value="ECO:0007669"/>
    <property type="project" value="TreeGrafter"/>
</dbReference>
<keyword evidence="2" id="KW-0479">Metal-binding</keyword>
<evidence type="ECO:0000256" key="2">
    <source>
        <dbReference type="ARBA" id="ARBA00022723"/>
    </source>
</evidence>
<dbReference type="InterPro" id="IPR016192">
    <property type="entry name" value="APOBEC/CMP_deaminase_Zn-bd"/>
</dbReference>
<comment type="similarity">
    <text evidence="1">Belongs to the cytidine and deoxycytidylate deaminase family.</text>
</comment>
<proteinExistence type="inferred from homology"/>
<dbReference type="GO" id="GO:0008270">
    <property type="term" value="F:zinc ion binding"/>
    <property type="evidence" value="ECO:0007669"/>
    <property type="project" value="InterPro"/>
</dbReference>
<dbReference type="FunFam" id="3.40.140.10:FF:000011">
    <property type="entry name" value="tRNA-specific adenosine deaminase"/>
    <property type="match status" value="1"/>
</dbReference>
<evidence type="ECO:0000256" key="1">
    <source>
        <dbReference type="ARBA" id="ARBA00006576"/>
    </source>
</evidence>
<dbReference type="InterPro" id="IPR002125">
    <property type="entry name" value="CMP_dCMP_dom"/>
</dbReference>
<feature type="domain" description="CMP/dCMP-type deaminase" evidence="5">
    <location>
        <begin position="4"/>
        <end position="127"/>
    </location>
</feature>
<dbReference type="PANTHER" id="PTHR11079">
    <property type="entry name" value="CYTOSINE DEAMINASE FAMILY MEMBER"/>
    <property type="match status" value="1"/>
</dbReference>
<dbReference type="EMBL" id="FPAI01000026">
    <property type="protein sequence ID" value="SFT00500.1"/>
    <property type="molecule type" value="Genomic_DNA"/>
</dbReference>
<dbReference type="GO" id="GO:0047974">
    <property type="term" value="F:guanosine deaminase activity"/>
    <property type="evidence" value="ECO:0007669"/>
    <property type="project" value="TreeGrafter"/>
</dbReference>
<evidence type="ECO:0000256" key="4">
    <source>
        <dbReference type="ARBA" id="ARBA00022833"/>
    </source>
</evidence>
<organism evidence="6 7">
    <name type="scientific">Halolactibacillus miurensis</name>
    <dbReference type="NCBI Taxonomy" id="306541"/>
    <lineage>
        <taxon>Bacteria</taxon>
        <taxon>Bacillati</taxon>
        <taxon>Bacillota</taxon>
        <taxon>Bacilli</taxon>
        <taxon>Bacillales</taxon>
        <taxon>Bacillaceae</taxon>
        <taxon>Halolactibacillus</taxon>
    </lineage>
</organism>
<protein>
    <submittedName>
        <fullName evidence="6">tRNA(Arg) A34 adenosine deaminase TadA</fullName>
    </submittedName>
</protein>